<keyword evidence="2" id="KW-1185">Reference proteome</keyword>
<proteinExistence type="predicted"/>
<reference evidence="1 2" key="1">
    <citation type="journal article" date="2021" name="bioRxiv">
        <title>Chromosome-scale and haplotype-resolved genome assembly of a tetraploid potato cultivar.</title>
        <authorList>
            <person name="Sun H."/>
            <person name="Jiao W.-B."/>
            <person name="Krause K."/>
            <person name="Campoy J.A."/>
            <person name="Goel M."/>
            <person name="Folz-Donahue K."/>
            <person name="Kukat C."/>
            <person name="Huettel B."/>
            <person name="Schneeberger K."/>
        </authorList>
    </citation>
    <scope>NUCLEOTIDE SEQUENCE [LARGE SCALE GENOMIC DNA]</scope>
    <source>
        <strain evidence="1">SolTubOtavaFocal</strain>
        <tissue evidence="1">Leaves</tissue>
    </source>
</reference>
<comment type="caution">
    <text evidence="1">The sequence shown here is derived from an EMBL/GenBank/DDBJ whole genome shotgun (WGS) entry which is preliminary data.</text>
</comment>
<accession>A0ABQ7VKB6</accession>
<organism evidence="1 2">
    <name type="scientific">Solanum tuberosum</name>
    <name type="common">Potato</name>
    <dbReference type="NCBI Taxonomy" id="4113"/>
    <lineage>
        <taxon>Eukaryota</taxon>
        <taxon>Viridiplantae</taxon>
        <taxon>Streptophyta</taxon>
        <taxon>Embryophyta</taxon>
        <taxon>Tracheophyta</taxon>
        <taxon>Spermatophyta</taxon>
        <taxon>Magnoliopsida</taxon>
        <taxon>eudicotyledons</taxon>
        <taxon>Gunneridae</taxon>
        <taxon>Pentapetalae</taxon>
        <taxon>asterids</taxon>
        <taxon>lamiids</taxon>
        <taxon>Solanales</taxon>
        <taxon>Solanaceae</taxon>
        <taxon>Solanoideae</taxon>
        <taxon>Solaneae</taxon>
        <taxon>Solanum</taxon>
    </lineage>
</organism>
<protein>
    <submittedName>
        <fullName evidence="1">Uncharacterized protein</fullName>
    </submittedName>
</protein>
<gene>
    <name evidence="1" type="ORF">KY290_012951</name>
</gene>
<dbReference type="EMBL" id="JAIVGD010000011">
    <property type="protein sequence ID" value="KAH0768970.1"/>
    <property type="molecule type" value="Genomic_DNA"/>
</dbReference>
<evidence type="ECO:0000313" key="1">
    <source>
        <dbReference type="EMBL" id="KAH0768970.1"/>
    </source>
</evidence>
<evidence type="ECO:0000313" key="2">
    <source>
        <dbReference type="Proteomes" id="UP000826656"/>
    </source>
</evidence>
<sequence length="103" mass="11985">MDLPLIVDKNKILHFQIDSFEIFKLMKSRMSCSQGSALRGEFGMNSQIFVRASTWRLLMHTAMKVAELHIVGQRRLKWKSILEKEPTLESNELVVYIAYTLVK</sequence>
<dbReference type="Proteomes" id="UP000826656">
    <property type="component" value="Unassembled WGS sequence"/>
</dbReference>
<name>A0ABQ7VKB6_SOLTU</name>